<dbReference type="CDD" id="cd09903">
    <property type="entry name" value="H3TH_FEN1-Arc"/>
    <property type="match status" value="1"/>
</dbReference>
<dbReference type="EC" id="3.1.-.-" evidence="10"/>
<dbReference type="SMART" id="SM00484">
    <property type="entry name" value="XPGI"/>
    <property type="match status" value="1"/>
</dbReference>
<evidence type="ECO:0000256" key="1">
    <source>
        <dbReference type="ARBA" id="ARBA00022705"/>
    </source>
</evidence>
<gene>
    <name evidence="10" type="primary">fen</name>
    <name evidence="13" type="ORF">DSO08_05300</name>
</gene>
<comment type="function">
    <text evidence="10">Structure-specific nuclease with 5'-flap endonuclease and 5'-3' exonuclease activities involved in DNA replication and repair. During DNA replication, cleaves the 5'-overhanging flap structure that is generated by displacement synthesis when DNA polymerase encounters the 5'-end of a downstream Okazaki fragment. Binds the unpaired 3'-DNA end and kinks the DNA to facilitate 5' cleavage specificity. Cleaves one nucleotide into the double-stranded DNA from the junction in flap DNA, leaving a nick for ligation. Also involved in the base excision repair (BER) pathway. Acts as a genome stabilization factor that prevents flaps from equilibrating into structurs that lead to duplications and deletions. Also possesses 5'-3' exonuclease activity on nicked or gapped double-stranded DNA.</text>
</comment>
<dbReference type="InterPro" id="IPR036279">
    <property type="entry name" value="5-3_exonuclease_C_sf"/>
</dbReference>
<dbReference type="InterPro" id="IPR008918">
    <property type="entry name" value="HhH2"/>
</dbReference>
<dbReference type="PANTHER" id="PTHR11081:SF9">
    <property type="entry name" value="FLAP ENDONUCLEASE 1"/>
    <property type="match status" value="1"/>
</dbReference>
<dbReference type="Pfam" id="PF00867">
    <property type="entry name" value="XPG_I"/>
    <property type="match status" value="1"/>
</dbReference>
<dbReference type="Gene3D" id="1.10.150.20">
    <property type="entry name" value="5' to 3' exonuclease, C-terminal subdomain"/>
    <property type="match status" value="1"/>
</dbReference>
<dbReference type="FunFam" id="3.40.50.1010:FF:000016">
    <property type="entry name" value="Flap endonuclease 1"/>
    <property type="match status" value="1"/>
</dbReference>
<keyword evidence="1 10" id="KW-0235">DNA replication</keyword>
<comment type="similarity">
    <text evidence="10">Belongs to the XPG/RAD2 endonuclease family. FEN1 subfamily.</text>
</comment>
<dbReference type="InterPro" id="IPR006084">
    <property type="entry name" value="XPG/Rad2"/>
</dbReference>
<keyword evidence="7 10" id="KW-0269">Exonuclease</keyword>
<feature type="binding site" evidence="10">
    <location>
        <position position="152"/>
    </location>
    <ligand>
        <name>Mg(2+)</name>
        <dbReference type="ChEBI" id="CHEBI:18420"/>
        <label>1</label>
    </ligand>
</feature>
<keyword evidence="9 10" id="KW-0234">DNA repair</keyword>
<sequence>MGVNLKGLVTAQTVSLEEMRGRVLAIDGYNALYQFLSIIRQPDGTPLMDSAGRVTSHLSGVFYRTVNLLEAGIKPVYVFDGKPPELKLREIERRAEIKEKAEEEYRAALERGDLEGARKAAQATSRLTGEMVDQTKDLLGAMGIPWVQAPSEGEAQAAFMTRRGDAWATVSQDYDSLLFGAPRLVRNLTISGRRKLPNKPVYIDVEPEIIRLDEVLRALNVSREQLIDIGIMLGTDFNPDGFKGIGPKKAKKIIEEYGSLKAAIERGAIEVDPHIDVDAIKEIFLNPKTTGEYRLEWRELDGERVKKILCENHDFSVERVEAALQRVMKMKREVERQSSLEKWFG</sequence>
<feature type="binding site" evidence="10">
    <location>
        <position position="80"/>
    </location>
    <ligand>
        <name>Mg(2+)</name>
        <dbReference type="ChEBI" id="CHEBI:18420"/>
        <label>1</label>
    </ligand>
</feature>
<keyword evidence="5 10" id="KW-0227">DNA damage</keyword>
<dbReference type="GO" id="GO:0000287">
    <property type="term" value="F:magnesium ion binding"/>
    <property type="evidence" value="ECO:0007669"/>
    <property type="project" value="UniProtKB-UniRule"/>
</dbReference>
<proteinExistence type="inferred from homology"/>
<dbReference type="SMART" id="SM00485">
    <property type="entry name" value="XPGN"/>
    <property type="match status" value="1"/>
</dbReference>
<feature type="domain" description="XPG N-terminal" evidence="12">
    <location>
        <begin position="1"/>
        <end position="101"/>
    </location>
</feature>
<comment type="subunit">
    <text evidence="10">Interacts with PCNA. PCNA stimulates the nuclease activity without altering cleavage specificity.</text>
</comment>
<dbReference type="HAMAP" id="MF_00614">
    <property type="entry name" value="Fen"/>
    <property type="match status" value="1"/>
</dbReference>
<evidence type="ECO:0000259" key="11">
    <source>
        <dbReference type="SMART" id="SM00484"/>
    </source>
</evidence>
<dbReference type="GO" id="GO:0017108">
    <property type="term" value="F:5'-flap endonuclease activity"/>
    <property type="evidence" value="ECO:0007669"/>
    <property type="project" value="UniProtKB-UniRule"/>
</dbReference>
<dbReference type="GO" id="GO:0003677">
    <property type="term" value="F:DNA binding"/>
    <property type="evidence" value="ECO:0007669"/>
    <property type="project" value="UniProtKB-UniRule"/>
</dbReference>
<dbReference type="InterPro" id="IPR029060">
    <property type="entry name" value="PIN-like_dom_sf"/>
</dbReference>
<feature type="binding site" evidence="10">
    <location>
        <position position="173"/>
    </location>
    <ligand>
        <name>Mg(2+)</name>
        <dbReference type="ChEBI" id="CHEBI:18420"/>
        <label>2</label>
    </ligand>
</feature>
<dbReference type="PRINTS" id="PR00853">
    <property type="entry name" value="XPGRADSUPER"/>
</dbReference>
<protein>
    <recommendedName>
        <fullName evidence="10">Flap endonuclease 1</fullName>
        <shortName evidence="10">FEN-1</shortName>
        <ecNumber evidence="10">3.1.-.-</ecNumber>
    </recommendedName>
    <alternativeName>
        <fullName evidence="10">Flap structure-specific endonuclease 1</fullName>
    </alternativeName>
</protein>
<keyword evidence="4 10" id="KW-0255">Endonuclease</keyword>
<keyword evidence="3 10" id="KW-0479">Metal-binding</keyword>
<dbReference type="AlphaFoldDB" id="A0A523BAY6"/>
<keyword evidence="8 10" id="KW-0460">Magnesium</keyword>
<evidence type="ECO:0000256" key="2">
    <source>
        <dbReference type="ARBA" id="ARBA00022722"/>
    </source>
</evidence>
<dbReference type="Gene3D" id="3.40.50.1010">
    <property type="entry name" value="5'-nuclease"/>
    <property type="match status" value="1"/>
</dbReference>
<evidence type="ECO:0000313" key="14">
    <source>
        <dbReference type="Proteomes" id="UP000315399"/>
    </source>
</evidence>
<dbReference type="GO" id="GO:0008409">
    <property type="term" value="F:5'-3' exonuclease activity"/>
    <property type="evidence" value="ECO:0007669"/>
    <property type="project" value="UniProtKB-UniRule"/>
</dbReference>
<dbReference type="InterPro" id="IPR006086">
    <property type="entry name" value="XPG-I_dom"/>
</dbReference>
<dbReference type="SUPFAM" id="SSF88723">
    <property type="entry name" value="PIN domain-like"/>
    <property type="match status" value="1"/>
</dbReference>
<dbReference type="SUPFAM" id="SSF47807">
    <property type="entry name" value="5' to 3' exonuclease, C-terminal subdomain"/>
    <property type="match status" value="1"/>
</dbReference>
<dbReference type="InterPro" id="IPR023426">
    <property type="entry name" value="Flap_endonuc"/>
</dbReference>
<organism evidence="13 14">
    <name type="scientific">Thermoproteota archaeon</name>
    <dbReference type="NCBI Taxonomy" id="2056631"/>
    <lineage>
        <taxon>Archaea</taxon>
        <taxon>Thermoproteota</taxon>
    </lineage>
</organism>
<dbReference type="Proteomes" id="UP000315399">
    <property type="component" value="Unassembled WGS sequence"/>
</dbReference>
<dbReference type="InterPro" id="IPR019974">
    <property type="entry name" value="XPG_CS"/>
</dbReference>
<dbReference type="GO" id="GO:0043137">
    <property type="term" value="P:DNA replication, removal of RNA primer"/>
    <property type="evidence" value="ECO:0007669"/>
    <property type="project" value="UniProtKB-UniRule"/>
</dbReference>
<comment type="caution">
    <text evidence="13">The sequence shown here is derived from an EMBL/GenBank/DDBJ whole genome shotgun (WGS) entry which is preliminary data.</text>
</comment>
<comment type="caution">
    <text evidence="10">Lacks conserved residue(s) required for the propagation of feature annotation.</text>
</comment>
<evidence type="ECO:0000256" key="6">
    <source>
        <dbReference type="ARBA" id="ARBA00022801"/>
    </source>
</evidence>
<evidence type="ECO:0000256" key="9">
    <source>
        <dbReference type="ARBA" id="ARBA00023204"/>
    </source>
</evidence>
<dbReference type="EMBL" id="QNVH01000060">
    <property type="protein sequence ID" value="TDA37640.1"/>
    <property type="molecule type" value="Genomic_DNA"/>
</dbReference>
<dbReference type="GO" id="GO:0006281">
    <property type="term" value="P:DNA repair"/>
    <property type="evidence" value="ECO:0007669"/>
    <property type="project" value="UniProtKB-UniRule"/>
</dbReference>
<feature type="binding site" evidence="10">
    <location>
        <position position="175"/>
    </location>
    <ligand>
        <name>Mg(2+)</name>
        <dbReference type="ChEBI" id="CHEBI:18420"/>
        <label>2</label>
    </ligand>
</feature>
<evidence type="ECO:0000256" key="8">
    <source>
        <dbReference type="ARBA" id="ARBA00022842"/>
    </source>
</evidence>
<evidence type="ECO:0000256" key="7">
    <source>
        <dbReference type="ARBA" id="ARBA00022839"/>
    </source>
</evidence>
<evidence type="ECO:0000256" key="5">
    <source>
        <dbReference type="ARBA" id="ARBA00022763"/>
    </source>
</evidence>
<dbReference type="NCBIfam" id="TIGR03674">
    <property type="entry name" value="fen_arch"/>
    <property type="match status" value="1"/>
</dbReference>
<evidence type="ECO:0000259" key="12">
    <source>
        <dbReference type="SMART" id="SM00485"/>
    </source>
</evidence>
<dbReference type="InterPro" id="IPR019973">
    <property type="entry name" value="Flap_endonuc_arc"/>
</dbReference>
<accession>A0A523BAY6</accession>
<dbReference type="SMART" id="SM00279">
    <property type="entry name" value="HhH2"/>
    <property type="match status" value="1"/>
</dbReference>
<feature type="binding site" evidence="10">
    <location>
        <position position="27"/>
    </location>
    <ligand>
        <name>Mg(2+)</name>
        <dbReference type="ChEBI" id="CHEBI:18420"/>
        <label>1</label>
    </ligand>
</feature>
<dbReference type="Pfam" id="PF00752">
    <property type="entry name" value="XPG_N"/>
    <property type="match status" value="1"/>
</dbReference>
<dbReference type="PROSITE" id="PS00841">
    <property type="entry name" value="XPG_1"/>
    <property type="match status" value="1"/>
</dbReference>
<feature type="binding site" evidence="10">
    <location>
        <position position="154"/>
    </location>
    <ligand>
        <name>Mg(2+)</name>
        <dbReference type="ChEBI" id="CHEBI:18420"/>
        <label>1</label>
    </ligand>
</feature>
<feature type="region of interest" description="N-domain" evidence="10">
    <location>
        <begin position="1"/>
        <end position="98"/>
    </location>
</feature>
<reference evidence="13 14" key="1">
    <citation type="journal article" date="2019" name="Nat. Microbiol.">
        <title>Expanding anaerobic alkane metabolism in the domain of Archaea.</title>
        <authorList>
            <person name="Wang Y."/>
            <person name="Wegener G."/>
            <person name="Hou J."/>
            <person name="Wang F."/>
            <person name="Xiao X."/>
        </authorList>
    </citation>
    <scope>NUCLEOTIDE SEQUENCE [LARGE SCALE GENOMIC DNA]</scope>
    <source>
        <strain evidence="13">WYZ-LMO10</strain>
    </source>
</reference>
<evidence type="ECO:0000256" key="4">
    <source>
        <dbReference type="ARBA" id="ARBA00022759"/>
    </source>
</evidence>
<dbReference type="CDD" id="cd09867">
    <property type="entry name" value="PIN_FEN1"/>
    <property type="match status" value="1"/>
</dbReference>
<keyword evidence="6 10" id="KW-0378">Hydrolase</keyword>
<dbReference type="InterPro" id="IPR006085">
    <property type="entry name" value="XPG_DNA_repair_N"/>
</dbReference>
<comment type="cofactor">
    <cofactor evidence="10">
        <name>Mg(2+)</name>
        <dbReference type="ChEBI" id="CHEBI:18420"/>
    </cofactor>
    <text evidence="10">Binds 2 magnesium ions per subunit. They probably participate in the reaction catalyzed by the enzyme. May bind an additional third magnesium ion after substrate binding.</text>
</comment>
<dbReference type="PANTHER" id="PTHR11081">
    <property type="entry name" value="FLAP ENDONUCLEASE FAMILY MEMBER"/>
    <property type="match status" value="1"/>
</dbReference>
<name>A0A523BAY6_9CREN</name>
<evidence type="ECO:0000256" key="3">
    <source>
        <dbReference type="ARBA" id="ARBA00022723"/>
    </source>
</evidence>
<feature type="domain" description="XPG-I" evidence="11">
    <location>
        <begin position="140"/>
        <end position="221"/>
    </location>
</feature>
<evidence type="ECO:0000313" key="13">
    <source>
        <dbReference type="EMBL" id="TDA37640.1"/>
    </source>
</evidence>
<keyword evidence="2 10" id="KW-0540">Nuclease</keyword>
<feature type="region of interest" description="Interaction with PCNA" evidence="10">
    <location>
        <begin position="336"/>
        <end position="344"/>
    </location>
</feature>
<evidence type="ECO:0000256" key="10">
    <source>
        <dbReference type="HAMAP-Rule" id="MF_00614"/>
    </source>
</evidence>
<feature type="binding site" evidence="10">
    <location>
        <position position="236"/>
    </location>
    <ligand>
        <name>Mg(2+)</name>
        <dbReference type="ChEBI" id="CHEBI:18420"/>
        <label>2</label>
    </ligand>
</feature>